<evidence type="ECO:0000313" key="3">
    <source>
        <dbReference type="EMBL" id="NMH88241.1"/>
    </source>
</evidence>
<feature type="signal peptide" evidence="1">
    <location>
        <begin position="1"/>
        <end position="26"/>
    </location>
</feature>
<dbReference type="Proteomes" id="UP000746690">
    <property type="component" value="Unassembled WGS sequence"/>
</dbReference>
<dbReference type="InterPro" id="IPR001466">
    <property type="entry name" value="Beta-lactam-related"/>
</dbReference>
<accession>A0ABX1RXD3</accession>
<name>A0ABX1RXD3_9FLAO</name>
<dbReference type="EMBL" id="JABBHF010000006">
    <property type="protein sequence ID" value="NMH88241.1"/>
    <property type="molecule type" value="Genomic_DNA"/>
</dbReference>
<feature type="domain" description="Beta-lactamase-related" evidence="2">
    <location>
        <begin position="97"/>
        <end position="384"/>
    </location>
</feature>
<dbReference type="GO" id="GO:0016787">
    <property type="term" value="F:hydrolase activity"/>
    <property type="evidence" value="ECO:0007669"/>
    <property type="project" value="UniProtKB-KW"/>
</dbReference>
<gene>
    <name evidence="3" type="ORF">HHX25_12050</name>
</gene>
<evidence type="ECO:0000259" key="2">
    <source>
        <dbReference type="Pfam" id="PF00144"/>
    </source>
</evidence>
<keyword evidence="4" id="KW-1185">Reference proteome</keyword>
<dbReference type="InterPro" id="IPR012338">
    <property type="entry name" value="Beta-lactam/transpept-like"/>
</dbReference>
<dbReference type="SUPFAM" id="SSF56601">
    <property type="entry name" value="beta-lactamase/transpeptidase-like"/>
    <property type="match status" value="1"/>
</dbReference>
<proteinExistence type="predicted"/>
<organism evidence="3 4">
    <name type="scientific">Flavivirga algicola</name>
    <dbReference type="NCBI Taxonomy" id="2729136"/>
    <lineage>
        <taxon>Bacteria</taxon>
        <taxon>Pseudomonadati</taxon>
        <taxon>Bacteroidota</taxon>
        <taxon>Flavobacteriia</taxon>
        <taxon>Flavobacteriales</taxon>
        <taxon>Flavobacteriaceae</taxon>
        <taxon>Flavivirga</taxon>
    </lineage>
</organism>
<dbReference type="Pfam" id="PF00144">
    <property type="entry name" value="Beta-lactamase"/>
    <property type="match status" value="1"/>
</dbReference>
<dbReference type="PANTHER" id="PTHR43283:SF7">
    <property type="entry name" value="BETA-LACTAMASE-RELATED DOMAIN-CONTAINING PROTEIN"/>
    <property type="match status" value="1"/>
</dbReference>
<dbReference type="InterPro" id="IPR050789">
    <property type="entry name" value="Diverse_Enzym_Activities"/>
</dbReference>
<evidence type="ECO:0000256" key="1">
    <source>
        <dbReference type="SAM" id="SignalP"/>
    </source>
</evidence>
<dbReference type="Gene3D" id="3.40.710.10">
    <property type="entry name" value="DD-peptidase/beta-lactamase superfamily"/>
    <property type="match status" value="1"/>
</dbReference>
<comment type="caution">
    <text evidence="3">The sequence shown here is derived from an EMBL/GenBank/DDBJ whole genome shotgun (WGS) entry which is preliminary data.</text>
</comment>
<dbReference type="PANTHER" id="PTHR43283">
    <property type="entry name" value="BETA-LACTAMASE-RELATED"/>
    <property type="match status" value="1"/>
</dbReference>
<evidence type="ECO:0000313" key="4">
    <source>
        <dbReference type="Proteomes" id="UP000746690"/>
    </source>
</evidence>
<feature type="chain" id="PRO_5045185575" evidence="1">
    <location>
        <begin position="27"/>
        <end position="400"/>
    </location>
</feature>
<protein>
    <submittedName>
        <fullName evidence="3">Serine hydrolase</fullName>
    </submittedName>
</protein>
<keyword evidence="3" id="KW-0378">Hydrolase</keyword>
<reference evidence="3 4" key="1">
    <citation type="submission" date="2020-04" db="EMBL/GenBank/DDBJ databases">
        <title>A Flavivirga sp. nov.</title>
        <authorList>
            <person name="Sun X."/>
        </authorList>
    </citation>
    <scope>NUCLEOTIDE SEQUENCE [LARGE SCALE GENOMIC DNA]</scope>
    <source>
        <strain evidence="3 4">Y03</strain>
    </source>
</reference>
<keyword evidence="1" id="KW-0732">Signal</keyword>
<sequence length="400" mass="44641">MKIMKNKTILLLLILLILTNSGFTQQTNSVAPEATIAESRLSFWEIPYLKKAFINAVPADRNDGVPVGELGVDGGNKAMMLKLAQEIADNKHDPFDSFLIAYKGKLLFESYYRRGRINLPHFQASATKAYTCLALGRAIQLGYLTMTDLDKPLVSFLKDIDTTNLVDGAEKITLHKAMTMCSGIRISKEQREAFKKTPAQLKSQKQVQTFLEHSAPITTASQSFLYQDDPRLVMQVIEALVPETAKDFIKKELLDKMDISTYGWETDVNGLPRSGSRSSMTSRDMVKWGILTANKGKWNGEQLVPEAFINKATSRMLYTGDDDVYGGGTDVSNQGYGYYWWSADLKYGDKSYFCVSAQGGGGQYIILIEELDLMVVVTSHENNNSTLQMVAERVLPAFIK</sequence>